<keyword evidence="2" id="KW-1185">Reference proteome</keyword>
<dbReference type="EMBL" id="VTPC01034470">
    <property type="protein sequence ID" value="KAF2891314.1"/>
    <property type="molecule type" value="Genomic_DNA"/>
</dbReference>
<sequence>MPKLNSSVQKHTKTYTEETLQVALAEIKRGAPKFEINKSSFAPILKDVLFELTTEIVSNGFKACDIFPWSVDSKLSKCIGKNKVR</sequence>
<name>A0A8K0G9N2_IGNLU</name>
<evidence type="ECO:0000313" key="1">
    <source>
        <dbReference type="EMBL" id="KAF2891314.1"/>
    </source>
</evidence>
<reference evidence="1" key="1">
    <citation type="submission" date="2019-08" db="EMBL/GenBank/DDBJ databases">
        <title>The genome of the North American firefly Photinus pyralis.</title>
        <authorList>
            <consortium name="Photinus pyralis genome working group"/>
            <person name="Fallon T.R."/>
            <person name="Sander Lower S.E."/>
            <person name="Weng J.-K."/>
        </authorList>
    </citation>
    <scope>NUCLEOTIDE SEQUENCE</scope>
    <source>
        <strain evidence="1">TRF0915ILg1</strain>
        <tissue evidence="1">Whole body</tissue>
    </source>
</reference>
<organism evidence="1 2">
    <name type="scientific">Ignelater luminosus</name>
    <name type="common">Cucubano</name>
    <name type="synonym">Pyrophorus luminosus</name>
    <dbReference type="NCBI Taxonomy" id="2038154"/>
    <lineage>
        <taxon>Eukaryota</taxon>
        <taxon>Metazoa</taxon>
        <taxon>Ecdysozoa</taxon>
        <taxon>Arthropoda</taxon>
        <taxon>Hexapoda</taxon>
        <taxon>Insecta</taxon>
        <taxon>Pterygota</taxon>
        <taxon>Neoptera</taxon>
        <taxon>Endopterygota</taxon>
        <taxon>Coleoptera</taxon>
        <taxon>Polyphaga</taxon>
        <taxon>Elateriformia</taxon>
        <taxon>Elateroidea</taxon>
        <taxon>Elateridae</taxon>
        <taxon>Agrypninae</taxon>
        <taxon>Pyrophorini</taxon>
        <taxon>Ignelater</taxon>
    </lineage>
</organism>
<protein>
    <submittedName>
        <fullName evidence="1">Uncharacterized protein</fullName>
    </submittedName>
</protein>
<comment type="caution">
    <text evidence="1">The sequence shown here is derived from an EMBL/GenBank/DDBJ whole genome shotgun (WGS) entry which is preliminary data.</text>
</comment>
<dbReference type="AlphaFoldDB" id="A0A8K0G9N2"/>
<accession>A0A8K0G9N2</accession>
<proteinExistence type="predicted"/>
<evidence type="ECO:0000313" key="2">
    <source>
        <dbReference type="Proteomes" id="UP000801492"/>
    </source>
</evidence>
<gene>
    <name evidence="1" type="ORF">ILUMI_14859</name>
</gene>
<dbReference type="Proteomes" id="UP000801492">
    <property type="component" value="Unassembled WGS sequence"/>
</dbReference>